<protein>
    <submittedName>
        <fullName evidence="6">Type 1 fimbrial protein</fullName>
    </submittedName>
</protein>
<dbReference type="Pfam" id="PF16970">
    <property type="entry name" value="FimA"/>
    <property type="match status" value="1"/>
</dbReference>
<evidence type="ECO:0000256" key="3">
    <source>
        <dbReference type="ARBA" id="ARBA00022729"/>
    </source>
</evidence>
<dbReference type="SUPFAM" id="SSF49401">
    <property type="entry name" value="Bacterial adhesins"/>
    <property type="match status" value="1"/>
</dbReference>
<comment type="caution">
    <text evidence="6">The sequence shown here is derived from an EMBL/GenBank/DDBJ whole genome shotgun (WGS) entry which is preliminary data.</text>
</comment>
<dbReference type="AlphaFoldDB" id="A0A923I2S0"/>
<dbReference type="EMBL" id="JACOGG010000019">
    <property type="protein sequence ID" value="MBC3936728.1"/>
    <property type="molecule type" value="Genomic_DNA"/>
</dbReference>
<dbReference type="Gene3D" id="2.60.40.1090">
    <property type="entry name" value="Fimbrial-type adhesion domain"/>
    <property type="match status" value="1"/>
</dbReference>
<comment type="subcellular location">
    <subcellularLocation>
        <location evidence="1">Fimbrium</location>
    </subcellularLocation>
</comment>
<evidence type="ECO:0000256" key="4">
    <source>
        <dbReference type="ARBA" id="ARBA00023263"/>
    </source>
</evidence>
<feature type="signal peptide" evidence="5">
    <location>
        <begin position="1"/>
        <end position="28"/>
    </location>
</feature>
<evidence type="ECO:0000256" key="5">
    <source>
        <dbReference type="SAM" id="SignalP"/>
    </source>
</evidence>
<sequence>MKLKSTLLPAMTAATVSMLALLPGTASAIDGTINITGKVTASTCNINGATSPVTINVALPTVSTAALPSAGSVAGRTPFTIALTNCSASMTKAQTYFEPGPTVNASSNNLILQGAGVAANVELQLLNADASKILLGNPLATQNSQIGNVTSGSGTLNYFAQYVATGASGAGSANSSVTFTMIYQ</sequence>
<evidence type="ECO:0000313" key="7">
    <source>
        <dbReference type="Proteomes" id="UP000612361"/>
    </source>
</evidence>
<dbReference type="Proteomes" id="UP000612361">
    <property type="component" value="Unassembled WGS sequence"/>
</dbReference>
<dbReference type="RefSeq" id="WP_186882266.1">
    <property type="nucleotide sequence ID" value="NZ_JACOGG010000019.1"/>
</dbReference>
<dbReference type="InterPro" id="IPR039458">
    <property type="entry name" value="FimA-like"/>
</dbReference>
<dbReference type="GO" id="GO:0009289">
    <property type="term" value="C:pilus"/>
    <property type="evidence" value="ECO:0007669"/>
    <property type="project" value="UniProtKB-SubCell"/>
</dbReference>
<dbReference type="InterPro" id="IPR036937">
    <property type="entry name" value="Adhesion_dom_fimbrial_sf"/>
</dbReference>
<accession>A0A923I2S0</accession>
<reference evidence="6" key="1">
    <citation type="submission" date="2020-08" db="EMBL/GenBank/DDBJ databases">
        <title>Novel species isolated from subtropical streams in China.</title>
        <authorList>
            <person name="Lu H."/>
        </authorList>
    </citation>
    <scope>NUCLEOTIDE SEQUENCE</scope>
    <source>
        <strain evidence="6">CY7W</strain>
    </source>
</reference>
<evidence type="ECO:0000256" key="2">
    <source>
        <dbReference type="ARBA" id="ARBA00006671"/>
    </source>
</evidence>
<keyword evidence="3 5" id="KW-0732">Signal</keyword>
<feature type="chain" id="PRO_5037057875" evidence="5">
    <location>
        <begin position="29"/>
        <end position="184"/>
    </location>
</feature>
<comment type="similarity">
    <text evidence="2">Belongs to the fimbrial protein family.</text>
</comment>
<dbReference type="PANTHER" id="PTHR33420:SF3">
    <property type="entry name" value="FIMBRIAL SUBUNIT ELFA"/>
    <property type="match status" value="1"/>
</dbReference>
<proteinExistence type="inferred from homology"/>
<dbReference type="InterPro" id="IPR008966">
    <property type="entry name" value="Adhesion_dom_sf"/>
</dbReference>
<dbReference type="PANTHER" id="PTHR33420">
    <property type="entry name" value="FIMBRIAL SUBUNIT ELFA-RELATED"/>
    <property type="match status" value="1"/>
</dbReference>
<evidence type="ECO:0000313" key="6">
    <source>
        <dbReference type="EMBL" id="MBC3936728.1"/>
    </source>
</evidence>
<organism evidence="6 7">
    <name type="scientific">Undibacterium rugosum</name>
    <dbReference type="NCBI Taxonomy" id="2762291"/>
    <lineage>
        <taxon>Bacteria</taxon>
        <taxon>Pseudomonadati</taxon>
        <taxon>Pseudomonadota</taxon>
        <taxon>Betaproteobacteria</taxon>
        <taxon>Burkholderiales</taxon>
        <taxon>Oxalobacteraceae</taxon>
        <taxon>Undibacterium</taxon>
    </lineage>
</organism>
<dbReference type="GO" id="GO:0043709">
    <property type="term" value="P:cell adhesion involved in single-species biofilm formation"/>
    <property type="evidence" value="ECO:0007669"/>
    <property type="project" value="TreeGrafter"/>
</dbReference>
<keyword evidence="4" id="KW-0281">Fimbrium</keyword>
<gene>
    <name evidence="6" type="ORF">H8K47_15275</name>
</gene>
<evidence type="ECO:0000256" key="1">
    <source>
        <dbReference type="ARBA" id="ARBA00004561"/>
    </source>
</evidence>
<name>A0A923I2S0_9BURK</name>
<dbReference type="InterPro" id="IPR050263">
    <property type="entry name" value="Bact_Fimbrial_Adh_Pro"/>
</dbReference>
<keyword evidence="7" id="KW-1185">Reference proteome</keyword>